<evidence type="ECO:0000256" key="3">
    <source>
        <dbReference type="ARBA" id="ARBA00022692"/>
    </source>
</evidence>
<dbReference type="GO" id="GO:0007635">
    <property type="term" value="P:chemosensory behavior"/>
    <property type="evidence" value="ECO:0007669"/>
    <property type="project" value="TreeGrafter"/>
</dbReference>
<organism evidence="9">
    <name type="scientific">Diabrotica virgifera virgifera</name>
    <name type="common">western corn rootworm</name>
    <dbReference type="NCBI Taxonomy" id="50390"/>
    <lineage>
        <taxon>Eukaryota</taxon>
        <taxon>Metazoa</taxon>
        <taxon>Ecdysozoa</taxon>
        <taxon>Arthropoda</taxon>
        <taxon>Hexapoda</taxon>
        <taxon>Insecta</taxon>
        <taxon>Pterygota</taxon>
        <taxon>Neoptera</taxon>
        <taxon>Endopterygota</taxon>
        <taxon>Coleoptera</taxon>
        <taxon>Polyphaga</taxon>
        <taxon>Cucujiformia</taxon>
        <taxon>Chrysomeloidea</taxon>
        <taxon>Chrysomelidae</taxon>
        <taxon>Galerucinae</taxon>
        <taxon>Diabroticina</taxon>
        <taxon>Diabroticites</taxon>
        <taxon>Diabrotica</taxon>
    </lineage>
</organism>
<proteinExistence type="predicted"/>
<dbReference type="GO" id="GO:0030424">
    <property type="term" value="C:axon"/>
    <property type="evidence" value="ECO:0007669"/>
    <property type="project" value="TreeGrafter"/>
</dbReference>
<reference evidence="9" key="1">
    <citation type="submission" date="2025-08" db="UniProtKB">
        <authorList>
            <consortium name="RefSeq"/>
        </authorList>
    </citation>
    <scope>IDENTIFICATION</scope>
    <source>
        <tissue evidence="9">Whole insect</tissue>
    </source>
</reference>
<comment type="subcellular location">
    <subcellularLocation>
        <location evidence="1">Cell membrane</location>
        <topology evidence="1">Multi-pass membrane protein</topology>
    </subcellularLocation>
</comment>
<dbReference type="RefSeq" id="XP_028135951.1">
    <property type="nucleotide sequence ID" value="XM_028280150.1"/>
</dbReference>
<evidence type="ECO:0000256" key="5">
    <source>
        <dbReference type="ARBA" id="ARBA00023136"/>
    </source>
</evidence>
<keyword evidence="4 8" id="KW-1133">Transmembrane helix</keyword>
<feature type="transmembrane region" description="Helical" evidence="8">
    <location>
        <begin position="5"/>
        <end position="25"/>
    </location>
</feature>
<evidence type="ECO:0000256" key="4">
    <source>
        <dbReference type="ARBA" id="ARBA00022989"/>
    </source>
</evidence>
<evidence type="ECO:0000256" key="1">
    <source>
        <dbReference type="ARBA" id="ARBA00004651"/>
    </source>
</evidence>
<protein>
    <submittedName>
        <fullName evidence="9">Uncharacterized protein LOC114330736</fullName>
    </submittedName>
</protein>
<dbReference type="GO" id="GO:0030425">
    <property type="term" value="C:dendrite"/>
    <property type="evidence" value="ECO:0007669"/>
    <property type="project" value="TreeGrafter"/>
</dbReference>
<keyword evidence="6" id="KW-0675">Receptor</keyword>
<dbReference type="GO" id="GO:0050909">
    <property type="term" value="P:sensory perception of taste"/>
    <property type="evidence" value="ECO:0007669"/>
    <property type="project" value="InterPro"/>
</dbReference>
<dbReference type="AlphaFoldDB" id="A0A6P7FJ32"/>
<gene>
    <name evidence="9" type="primary">LOC114330736</name>
</gene>
<feature type="transmembrane region" description="Helical" evidence="8">
    <location>
        <begin position="112"/>
        <end position="139"/>
    </location>
</feature>
<accession>A0A6P7FJ32</accession>
<keyword evidence="2" id="KW-1003">Cell membrane</keyword>
<feature type="transmembrane region" description="Helical" evidence="8">
    <location>
        <begin position="151"/>
        <end position="173"/>
    </location>
</feature>
<dbReference type="PANTHER" id="PTHR21143:SF104">
    <property type="entry name" value="GUSTATORY RECEPTOR 8A-RELATED"/>
    <property type="match status" value="1"/>
</dbReference>
<dbReference type="GO" id="GO:0005886">
    <property type="term" value="C:plasma membrane"/>
    <property type="evidence" value="ECO:0007669"/>
    <property type="project" value="UniProtKB-SubCell"/>
</dbReference>
<dbReference type="InterPro" id="IPR013604">
    <property type="entry name" value="7TM_chemorcpt"/>
</dbReference>
<dbReference type="GO" id="GO:0008049">
    <property type="term" value="P:male courtship behavior"/>
    <property type="evidence" value="ECO:0007669"/>
    <property type="project" value="TreeGrafter"/>
</dbReference>
<evidence type="ECO:0000256" key="7">
    <source>
        <dbReference type="ARBA" id="ARBA00023224"/>
    </source>
</evidence>
<evidence type="ECO:0000256" key="6">
    <source>
        <dbReference type="ARBA" id="ARBA00023170"/>
    </source>
</evidence>
<evidence type="ECO:0000313" key="9">
    <source>
        <dbReference type="RefSeq" id="XP_028135951.1"/>
    </source>
</evidence>
<name>A0A6P7FJ32_DIAVI</name>
<sequence>MGAILYSAFVWIIIIPSNMYLYYMATEFQYYQLSVAVFFWNWLNRELIKRFRTLNKTLKNTIVHKNVASMPTVTASRTKVYTLYQEKIKQDLQKIACIYNSLCNTVDLLNDVFGFTIFFTALHTMAYVVYFTLFLAYTTGSYYPFTANQRLYLAILCIVWIVESFMKISAASLSGEQLARESNNTISISYGLLHTLRTNPQCDVDGIKKCLKFLIQQASYRSPVLSASGFFVARAPMMGFMVGHVTSYVIIALQFLNGKI</sequence>
<dbReference type="PANTHER" id="PTHR21143">
    <property type="entry name" value="INVERTEBRATE GUSTATORY RECEPTOR"/>
    <property type="match status" value="1"/>
</dbReference>
<dbReference type="GO" id="GO:0007165">
    <property type="term" value="P:signal transduction"/>
    <property type="evidence" value="ECO:0007669"/>
    <property type="project" value="UniProtKB-KW"/>
</dbReference>
<keyword evidence="3 8" id="KW-0812">Transmembrane</keyword>
<evidence type="ECO:0000256" key="8">
    <source>
        <dbReference type="SAM" id="Phobius"/>
    </source>
</evidence>
<dbReference type="InParanoid" id="A0A6P7FJ32"/>
<feature type="transmembrane region" description="Helical" evidence="8">
    <location>
        <begin position="235"/>
        <end position="256"/>
    </location>
</feature>
<evidence type="ECO:0000256" key="2">
    <source>
        <dbReference type="ARBA" id="ARBA00022475"/>
    </source>
</evidence>
<keyword evidence="7" id="KW-0807">Transducer</keyword>
<keyword evidence="5 8" id="KW-0472">Membrane</keyword>
<dbReference type="GO" id="GO:0043025">
    <property type="term" value="C:neuronal cell body"/>
    <property type="evidence" value="ECO:0007669"/>
    <property type="project" value="TreeGrafter"/>
</dbReference>
<dbReference type="Pfam" id="PF08395">
    <property type="entry name" value="7tm_7"/>
    <property type="match status" value="1"/>
</dbReference>